<comment type="similarity">
    <text evidence="1">Belongs to the universal stress protein A family.</text>
</comment>
<dbReference type="PANTHER" id="PTHR46268">
    <property type="entry name" value="STRESS RESPONSE PROTEIN NHAX"/>
    <property type="match status" value="1"/>
</dbReference>
<dbReference type="Proteomes" id="UP001165270">
    <property type="component" value="Unassembled WGS sequence"/>
</dbReference>
<evidence type="ECO:0000313" key="3">
    <source>
        <dbReference type="EMBL" id="MCI3245792.1"/>
    </source>
</evidence>
<evidence type="ECO:0000259" key="2">
    <source>
        <dbReference type="Pfam" id="PF00582"/>
    </source>
</evidence>
<protein>
    <submittedName>
        <fullName evidence="3">Universal stress protein</fullName>
    </submittedName>
</protein>
<gene>
    <name evidence="3" type="ORF">MQN93_39460</name>
</gene>
<dbReference type="InterPro" id="IPR006016">
    <property type="entry name" value="UspA"/>
</dbReference>
<dbReference type="PANTHER" id="PTHR46268:SF6">
    <property type="entry name" value="UNIVERSAL STRESS PROTEIN UP12"/>
    <property type="match status" value="1"/>
</dbReference>
<organism evidence="3 4">
    <name type="scientific">Streptomyces spinosisporus</name>
    <dbReference type="NCBI Taxonomy" id="2927582"/>
    <lineage>
        <taxon>Bacteria</taxon>
        <taxon>Bacillati</taxon>
        <taxon>Actinomycetota</taxon>
        <taxon>Actinomycetes</taxon>
        <taxon>Kitasatosporales</taxon>
        <taxon>Streptomycetaceae</taxon>
        <taxon>Streptomyces</taxon>
    </lineage>
</organism>
<dbReference type="Pfam" id="PF00582">
    <property type="entry name" value="Usp"/>
    <property type="match status" value="1"/>
</dbReference>
<dbReference type="RefSeq" id="WP_242713283.1">
    <property type="nucleotide sequence ID" value="NZ_JALDAX010000024.1"/>
</dbReference>
<reference evidence="3" key="1">
    <citation type="submission" date="2022-03" db="EMBL/GenBank/DDBJ databases">
        <title>Streptomyces 7R015 and 7R016 isolated from Barleria lupulina in Thailand.</title>
        <authorList>
            <person name="Kanchanasin P."/>
            <person name="Phongsopitanun W."/>
            <person name="Tanasupawat S."/>
        </authorList>
    </citation>
    <scope>NUCLEOTIDE SEQUENCE</scope>
    <source>
        <strain evidence="3">7R016</strain>
    </source>
</reference>
<accession>A0ABS9XUN9</accession>
<evidence type="ECO:0000256" key="1">
    <source>
        <dbReference type="ARBA" id="ARBA00008791"/>
    </source>
</evidence>
<comment type="caution">
    <text evidence="3">The sequence shown here is derived from an EMBL/GenBank/DDBJ whole genome shotgun (WGS) entry which is preliminary data.</text>
</comment>
<dbReference type="SUPFAM" id="SSF52402">
    <property type="entry name" value="Adenine nucleotide alpha hydrolases-like"/>
    <property type="match status" value="1"/>
</dbReference>
<dbReference type="EMBL" id="JALDAX010000024">
    <property type="protein sequence ID" value="MCI3245792.1"/>
    <property type="molecule type" value="Genomic_DNA"/>
</dbReference>
<keyword evidence="4" id="KW-1185">Reference proteome</keyword>
<feature type="domain" description="UspA" evidence="2">
    <location>
        <begin position="1"/>
        <end position="136"/>
    </location>
</feature>
<name>A0ABS9XUN9_9ACTN</name>
<sequence length="145" mass="14909">MFSRILVAVDPSPSRLTSVRMAGELARLAGASVHVLHVVAATATLDTVVGLEDDAEARAILDEAVLALRDEGVKADGTLANGLLNDVPALINETAGQFGADLIVLSPHHRGVVAALFNPRVSDIVTHASHTAVLLAPDRPAATGA</sequence>
<dbReference type="InterPro" id="IPR014729">
    <property type="entry name" value="Rossmann-like_a/b/a_fold"/>
</dbReference>
<dbReference type="Gene3D" id="3.40.50.620">
    <property type="entry name" value="HUPs"/>
    <property type="match status" value="1"/>
</dbReference>
<evidence type="ECO:0000313" key="4">
    <source>
        <dbReference type="Proteomes" id="UP001165270"/>
    </source>
</evidence>
<dbReference type="CDD" id="cd00293">
    <property type="entry name" value="USP-like"/>
    <property type="match status" value="1"/>
</dbReference>
<proteinExistence type="inferred from homology"/>